<dbReference type="PROSITE" id="PS51257">
    <property type="entry name" value="PROKAR_LIPOPROTEIN"/>
    <property type="match status" value="1"/>
</dbReference>
<feature type="domain" description="Ysc84 actin-binding" evidence="1">
    <location>
        <begin position="94"/>
        <end position="199"/>
    </location>
</feature>
<gene>
    <name evidence="2" type="ORF">B1B_01961</name>
</gene>
<proteinExistence type="predicted"/>
<dbReference type="InterPro" id="IPR007461">
    <property type="entry name" value="Ysc84_actin-binding"/>
</dbReference>
<dbReference type="Pfam" id="PF04366">
    <property type="entry name" value="Ysc84"/>
    <property type="match status" value="1"/>
</dbReference>
<reference evidence="2" key="2">
    <citation type="journal article" date="2014" name="ISME J.">
        <title>Microbial stratification in low pH oxic and suboxic macroscopic growths along an acid mine drainage.</title>
        <authorList>
            <person name="Mendez-Garcia C."/>
            <person name="Mesa V."/>
            <person name="Sprenger R.R."/>
            <person name="Richter M."/>
            <person name="Diez M.S."/>
            <person name="Solano J."/>
            <person name="Bargiela R."/>
            <person name="Golyshina O.V."/>
            <person name="Manteca A."/>
            <person name="Ramos J.L."/>
            <person name="Gallego J.R."/>
            <person name="Llorente I."/>
            <person name="Martins Dos Santos V.A."/>
            <person name="Jensen O.N."/>
            <person name="Pelaez A.I."/>
            <person name="Sanchez J."/>
            <person name="Ferrer M."/>
        </authorList>
    </citation>
    <scope>NUCLEOTIDE SEQUENCE</scope>
</reference>
<evidence type="ECO:0000313" key="2">
    <source>
        <dbReference type="EMBL" id="EQD76030.1"/>
    </source>
</evidence>
<organism evidence="2">
    <name type="scientific">mine drainage metagenome</name>
    <dbReference type="NCBI Taxonomy" id="410659"/>
    <lineage>
        <taxon>unclassified sequences</taxon>
        <taxon>metagenomes</taxon>
        <taxon>ecological metagenomes</taxon>
    </lineage>
</organism>
<dbReference type="EMBL" id="AUZY01001164">
    <property type="protein sequence ID" value="EQD76030.1"/>
    <property type="molecule type" value="Genomic_DNA"/>
</dbReference>
<accession>T1D0S2</accession>
<comment type="caution">
    <text evidence="2">The sequence shown here is derived from an EMBL/GenBank/DDBJ whole genome shotgun (WGS) entry which is preliminary data.</text>
</comment>
<protein>
    <recommendedName>
        <fullName evidence="1">Ysc84 actin-binding domain-containing protein</fullName>
    </recommendedName>
</protein>
<sequence length="203" mass="21230">MNRIRTLVLAALPLMLCACAPSSTFRTPAANAEVKSTILVFSHADPLINTYLHHAYAYAVFPTIGKGGFIVAGAHGVGQVFRGGVMIGTASVTQLSVGFLVGGEAYREIIFFMDPKTLKQFTSGRFTLSAKAQATAVTAGASASAGYGAGQYTSRAEASVPNKGRQVIKTNLPAHGYRVFTMVKGGLYVGVSVAGQKFTFTPG</sequence>
<dbReference type="AlphaFoldDB" id="T1D0S2"/>
<name>T1D0S2_9ZZZZ</name>
<dbReference type="CDD" id="cd11524">
    <property type="entry name" value="SYLF"/>
    <property type="match status" value="1"/>
</dbReference>
<reference evidence="2" key="1">
    <citation type="submission" date="2013-08" db="EMBL/GenBank/DDBJ databases">
        <authorList>
            <person name="Mendez C."/>
            <person name="Richter M."/>
            <person name="Ferrer M."/>
            <person name="Sanchez J."/>
        </authorList>
    </citation>
    <scope>NUCLEOTIDE SEQUENCE</scope>
</reference>
<evidence type="ECO:0000259" key="1">
    <source>
        <dbReference type="Pfam" id="PF04366"/>
    </source>
</evidence>